<dbReference type="EMBL" id="BKCJ010004320">
    <property type="protein sequence ID" value="GEU60344.1"/>
    <property type="molecule type" value="Genomic_DNA"/>
</dbReference>
<name>A0A6L2LJD6_TANCI</name>
<feature type="region of interest" description="Disordered" evidence="1">
    <location>
        <begin position="130"/>
        <end position="161"/>
    </location>
</feature>
<feature type="compositionally biased region" description="Basic and acidic residues" evidence="1">
    <location>
        <begin position="134"/>
        <end position="154"/>
    </location>
</feature>
<dbReference type="AlphaFoldDB" id="A0A6L2LJD6"/>
<feature type="compositionally biased region" description="Gly residues" evidence="1">
    <location>
        <begin position="14"/>
        <end position="28"/>
    </location>
</feature>
<dbReference type="InterPro" id="IPR041577">
    <property type="entry name" value="RT_RNaseH_2"/>
</dbReference>
<proteinExistence type="predicted"/>
<dbReference type="PANTHER" id="PTHR24559">
    <property type="entry name" value="TRANSPOSON TY3-I GAG-POL POLYPROTEIN"/>
    <property type="match status" value="1"/>
</dbReference>
<dbReference type="InterPro" id="IPR000477">
    <property type="entry name" value="RT_dom"/>
</dbReference>
<sequence length="440" mass="49536">MTTQSASRPAAASRGGGTGGRAGRGGGRTKGRSGDRAQVSSQGSDQENGRNQNGDVVNDNIQGDVRNVIENNDHKGCTYKEFLACNPKEYDGKGGAIVYTHWIEKMRSTHKVVQIAGTLTDEALINGSIKKNLGKRENRGGPSKDRNGRDDNKRTRTGKAFAATENPVRRENMGVVVKIPLPNNKVLRVIGERPKDKMRHVMSVKAKEQKQEEIVVVRDFLEYFSKIDLRSGYHQLRVHEDDIPKTMFRNRYGHFEFTVMFFGLTNAPVVFMDLMNRVCRLVNLRIDQGRETVCYVSKLELWLREVQFDRHVINGDGIYVDPSKIEVVKNWEAPRTPSEKSKTYDWGEELKNAFQTLKDKLCNAPVLALPDYPEDFVVYCDASGLRLRCVLMQRGKVMAYASKQLKTHKGNYTTHDLELGRVIEVVRESVKSGGVAGEWG</sequence>
<feature type="compositionally biased region" description="Polar residues" evidence="1">
    <location>
        <begin position="38"/>
        <end position="61"/>
    </location>
</feature>
<dbReference type="Gene3D" id="3.10.10.10">
    <property type="entry name" value="HIV Type 1 Reverse Transcriptase, subunit A, domain 1"/>
    <property type="match status" value="1"/>
</dbReference>
<feature type="region of interest" description="Disordered" evidence="1">
    <location>
        <begin position="1"/>
        <end position="62"/>
    </location>
</feature>
<protein>
    <submittedName>
        <fullName evidence="4">Uncharacterized protein</fullName>
    </submittedName>
</protein>
<dbReference type="Pfam" id="PF17919">
    <property type="entry name" value="RT_RNaseH_2"/>
    <property type="match status" value="1"/>
</dbReference>
<dbReference type="SUPFAM" id="SSF56672">
    <property type="entry name" value="DNA/RNA polymerases"/>
    <property type="match status" value="1"/>
</dbReference>
<gene>
    <name evidence="4" type="ORF">Tci_032322</name>
</gene>
<dbReference type="InterPro" id="IPR043502">
    <property type="entry name" value="DNA/RNA_pol_sf"/>
</dbReference>
<reference evidence="4" key="1">
    <citation type="journal article" date="2019" name="Sci. Rep.">
        <title>Draft genome of Tanacetum cinerariifolium, the natural source of mosquito coil.</title>
        <authorList>
            <person name="Yamashiro T."/>
            <person name="Shiraishi A."/>
            <person name="Satake H."/>
            <person name="Nakayama K."/>
        </authorList>
    </citation>
    <scope>NUCLEOTIDE SEQUENCE</scope>
</reference>
<dbReference type="Pfam" id="PF00078">
    <property type="entry name" value="RVT_1"/>
    <property type="match status" value="1"/>
</dbReference>
<comment type="caution">
    <text evidence="4">The sequence shown here is derived from an EMBL/GenBank/DDBJ whole genome shotgun (WGS) entry which is preliminary data.</text>
</comment>
<dbReference type="InterPro" id="IPR043128">
    <property type="entry name" value="Rev_trsase/Diguanyl_cyclase"/>
</dbReference>
<feature type="compositionally biased region" description="Low complexity" evidence="1">
    <location>
        <begin position="1"/>
        <end position="13"/>
    </location>
</feature>
<feature type="domain" description="Reverse transcriptase/retrotransposon-derived protein RNase H-like" evidence="3">
    <location>
        <begin position="346"/>
        <end position="427"/>
    </location>
</feature>
<dbReference type="InterPro" id="IPR053134">
    <property type="entry name" value="RNA-dir_DNA_polymerase"/>
</dbReference>
<accession>A0A6L2LJD6</accession>
<dbReference type="CDD" id="cd01647">
    <property type="entry name" value="RT_LTR"/>
    <property type="match status" value="1"/>
</dbReference>
<evidence type="ECO:0000256" key="1">
    <source>
        <dbReference type="SAM" id="MobiDB-lite"/>
    </source>
</evidence>
<evidence type="ECO:0000259" key="2">
    <source>
        <dbReference type="Pfam" id="PF00078"/>
    </source>
</evidence>
<evidence type="ECO:0000259" key="3">
    <source>
        <dbReference type="Pfam" id="PF17919"/>
    </source>
</evidence>
<dbReference type="Gene3D" id="3.30.70.270">
    <property type="match status" value="2"/>
</dbReference>
<organism evidence="4">
    <name type="scientific">Tanacetum cinerariifolium</name>
    <name type="common">Dalmatian daisy</name>
    <name type="synonym">Chrysanthemum cinerariifolium</name>
    <dbReference type="NCBI Taxonomy" id="118510"/>
    <lineage>
        <taxon>Eukaryota</taxon>
        <taxon>Viridiplantae</taxon>
        <taxon>Streptophyta</taxon>
        <taxon>Embryophyta</taxon>
        <taxon>Tracheophyta</taxon>
        <taxon>Spermatophyta</taxon>
        <taxon>Magnoliopsida</taxon>
        <taxon>eudicotyledons</taxon>
        <taxon>Gunneridae</taxon>
        <taxon>Pentapetalae</taxon>
        <taxon>asterids</taxon>
        <taxon>campanulids</taxon>
        <taxon>Asterales</taxon>
        <taxon>Asteraceae</taxon>
        <taxon>Asteroideae</taxon>
        <taxon>Anthemideae</taxon>
        <taxon>Anthemidinae</taxon>
        <taxon>Tanacetum</taxon>
    </lineage>
</organism>
<dbReference type="PANTHER" id="PTHR24559:SF444">
    <property type="entry name" value="REVERSE TRANSCRIPTASE DOMAIN-CONTAINING PROTEIN"/>
    <property type="match status" value="1"/>
</dbReference>
<evidence type="ECO:0000313" key="4">
    <source>
        <dbReference type="EMBL" id="GEU60344.1"/>
    </source>
</evidence>
<feature type="domain" description="Reverse transcriptase" evidence="2">
    <location>
        <begin position="222"/>
        <end position="295"/>
    </location>
</feature>